<protein>
    <submittedName>
        <fullName evidence="1">Sulfur carrier protein</fullName>
    </submittedName>
</protein>
<dbReference type="Proteomes" id="UP000576152">
    <property type="component" value="Unassembled WGS sequence"/>
</dbReference>
<keyword evidence="2" id="KW-1185">Reference proteome</keyword>
<evidence type="ECO:0000313" key="2">
    <source>
        <dbReference type="Proteomes" id="UP000576152"/>
    </source>
</evidence>
<dbReference type="InterPro" id="IPR010035">
    <property type="entry name" value="Thi_S"/>
</dbReference>
<organism evidence="1 2">
    <name type="scientific">Limimaricola variabilis</name>
    <dbReference type="NCBI Taxonomy" id="1492771"/>
    <lineage>
        <taxon>Bacteria</taxon>
        <taxon>Pseudomonadati</taxon>
        <taxon>Pseudomonadota</taxon>
        <taxon>Alphaproteobacteria</taxon>
        <taxon>Rhodobacterales</taxon>
        <taxon>Paracoccaceae</taxon>
        <taxon>Limimaricola</taxon>
    </lineage>
</organism>
<reference evidence="1 2" key="1">
    <citation type="submission" date="2020-08" db="EMBL/GenBank/DDBJ databases">
        <title>Genomic Encyclopedia of Type Strains, Phase III (KMG-III): the genomes of soil and plant-associated and newly described type strains.</title>
        <authorList>
            <person name="Whitman W."/>
        </authorList>
    </citation>
    <scope>NUCLEOTIDE SEQUENCE [LARGE SCALE GENOMIC DNA]</scope>
    <source>
        <strain evidence="1 2">CECT 8572</strain>
    </source>
</reference>
<dbReference type="NCBIfam" id="TIGR01683">
    <property type="entry name" value="thiS"/>
    <property type="match status" value="1"/>
</dbReference>
<dbReference type="Gene3D" id="3.10.20.30">
    <property type="match status" value="1"/>
</dbReference>
<proteinExistence type="predicted"/>
<gene>
    <name evidence="1" type="ORF">FHS00_001480</name>
</gene>
<dbReference type="EMBL" id="JACIBX010000004">
    <property type="protein sequence ID" value="MBB3711904.1"/>
    <property type="molecule type" value="Genomic_DNA"/>
</dbReference>
<sequence length="65" mass="6595">MRIMVNGSAREVEADTLAAALEALGHGGAAVATAHNEVFVPAAARAETRLAPGDRIEILAPMQGG</sequence>
<dbReference type="Pfam" id="PF02597">
    <property type="entry name" value="ThiS"/>
    <property type="match status" value="1"/>
</dbReference>
<dbReference type="CDD" id="cd00565">
    <property type="entry name" value="Ubl_ThiS"/>
    <property type="match status" value="1"/>
</dbReference>
<dbReference type="InterPro" id="IPR016155">
    <property type="entry name" value="Mopterin_synth/thiamin_S_b"/>
</dbReference>
<dbReference type="InterPro" id="IPR012675">
    <property type="entry name" value="Beta-grasp_dom_sf"/>
</dbReference>
<dbReference type="RefSeq" id="WP_183471379.1">
    <property type="nucleotide sequence ID" value="NZ_CP139694.1"/>
</dbReference>
<evidence type="ECO:0000313" key="1">
    <source>
        <dbReference type="EMBL" id="MBB3711904.1"/>
    </source>
</evidence>
<dbReference type="InterPro" id="IPR003749">
    <property type="entry name" value="ThiS/MoaD-like"/>
</dbReference>
<accession>A0ABR6HMX1</accession>
<comment type="caution">
    <text evidence="1">The sequence shown here is derived from an EMBL/GenBank/DDBJ whole genome shotgun (WGS) entry which is preliminary data.</text>
</comment>
<name>A0ABR6HMX1_9RHOB</name>
<dbReference type="SUPFAM" id="SSF54285">
    <property type="entry name" value="MoaD/ThiS"/>
    <property type="match status" value="1"/>
</dbReference>